<dbReference type="STRING" id="98765.A0A2R6S3I5"/>
<dbReference type="EMBL" id="MLYV02000102">
    <property type="protein sequence ID" value="PSS36832.1"/>
    <property type="molecule type" value="Genomic_DNA"/>
</dbReference>
<comment type="caution">
    <text evidence="1">The sequence shown here is derived from an EMBL/GenBank/DDBJ whole genome shotgun (WGS) entry which is preliminary data.</text>
</comment>
<dbReference type="Proteomes" id="UP000186601">
    <property type="component" value="Unassembled WGS sequence"/>
</dbReference>
<evidence type="ECO:0000313" key="1">
    <source>
        <dbReference type="EMBL" id="PSS36832.1"/>
    </source>
</evidence>
<evidence type="ECO:0000313" key="2">
    <source>
        <dbReference type="Proteomes" id="UP000186601"/>
    </source>
</evidence>
<accession>A0A2R6S3I5</accession>
<reference evidence="1 2" key="1">
    <citation type="submission" date="2018-02" db="EMBL/GenBank/DDBJ databases">
        <title>Genome sequence of the basidiomycete white-rot fungus Phlebia centrifuga.</title>
        <authorList>
            <person name="Granchi Z."/>
            <person name="Peng M."/>
            <person name="de Vries R.P."/>
            <person name="Hilden K."/>
            <person name="Makela M.R."/>
            <person name="Grigoriev I."/>
            <person name="Riley R."/>
        </authorList>
    </citation>
    <scope>NUCLEOTIDE SEQUENCE [LARGE SCALE GENOMIC DNA]</scope>
    <source>
        <strain evidence="1 2">FBCC195</strain>
    </source>
</reference>
<protein>
    <submittedName>
        <fullName evidence="1">Uncharacterized protein</fullName>
    </submittedName>
</protein>
<keyword evidence="2" id="KW-1185">Reference proteome</keyword>
<organism evidence="1 2">
    <name type="scientific">Hermanssonia centrifuga</name>
    <dbReference type="NCBI Taxonomy" id="98765"/>
    <lineage>
        <taxon>Eukaryota</taxon>
        <taxon>Fungi</taxon>
        <taxon>Dikarya</taxon>
        <taxon>Basidiomycota</taxon>
        <taxon>Agaricomycotina</taxon>
        <taxon>Agaricomycetes</taxon>
        <taxon>Polyporales</taxon>
        <taxon>Meruliaceae</taxon>
        <taxon>Hermanssonia</taxon>
    </lineage>
</organism>
<dbReference type="InterPro" id="IPR027417">
    <property type="entry name" value="P-loop_NTPase"/>
</dbReference>
<dbReference type="OrthoDB" id="2986975at2759"/>
<dbReference type="AlphaFoldDB" id="A0A2R6S3I5"/>
<sequence length="285" mass="32073">MERSIAIGKEGGEGHCAGITWGGVNIILCGDLHQFLPVAQGPQEFLFYLIVLGNTTGDTAIRRRLYEEFNIVVILKEQMRVTDPVWRDMLVHLRRGKVWQRHLTMLRSLILGQGSRAAALDFHDGSWVHASLVTPRCAVRTLWNKNGTCKSCTKLGNQLFLYTAEDHMFNEGESWTELNLPERYAVANQSKTNYCRHKKDLPNIIKLAKGMTVLVTQNIETDLNLTNGSWGIIVNIILNEDEPPLGTEAVVRLKYLPAYVLVKMARTRASKLPNLEEGVIPVEPV</sequence>
<gene>
    <name evidence="1" type="ORF">PHLCEN_2v1320</name>
</gene>
<proteinExistence type="predicted"/>
<name>A0A2R6S3I5_9APHY</name>
<dbReference type="SUPFAM" id="SSF52540">
    <property type="entry name" value="P-loop containing nucleoside triphosphate hydrolases"/>
    <property type="match status" value="1"/>
</dbReference>